<dbReference type="InterPro" id="IPR045584">
    <property type="entry name" value="Pilin-like"/>
</dbReference>
<dbReference type="Pfam" id="PF07963">
    <property type="entry name" value="N_methyl"/>
    <property type="match status" value="1"/>
</dbReference>
<sequence length="259" mass="29287">MKTESRRAFTLIELLVVIAIIAILASLLLPALSKAKKKAENSMCASNMHQWGVAIRMYALDNDGYFPNMGKDHIKDSADFEWVSGSMLKNFFPRYLLKLNKDSHKRRENLLFCPTDKFHRFVHGNNFQAAVSGGLIGYKTIFSNELTVARGNNNYRINRDFPNVVNWVLREKMGSTYSNGPIFMDNLQSVGNSWFASGNVPYGSHAGSDGIFEGGNFLFEDGHVRWYRGYDNGKDKKGQISLAATQGGWRIYFGLFDVR</sequence>
<keyword evidence="1" id="KW-0488">Methylation</keyword>
<evidence type="ECO:0008006" key="3">
    <source>
        <dbReference type="Google" id="ProtNLM"/>
    </source>
</evidence>
<dbReference type="SUPFAM" id="SSF54523">
    <property type="entry name" value="Pili subunits"/>
    <property type="match status" value="1"/>
</dbReference>
<evidence type="ECO:0000256" key="1">
    <source>
        <dbReference type="ARBA" id="ARBA00022481"/>
    </source>
</evidence>
<dbReference type="EMBL" id="UINC01007584">
    <property type="protein sequence ID" value="SVA34147.1"/>
    <property type="molecule type" value="Genomic_DNA"/>
</dbReference>
<gene>
    <name evidence="2" type="ORF">METZ01_LOCUS87001</name>
</gene>
<dbReference type="GO" id="GO:0015627">
    <property type="term" value="C:type II protein secretion system complex"/>
    <property type="evidence" value="ECO:0007669"/>
    <property type="project" value="InterPro"/>
</dbReference>
<dbReference type="NCBIfam" id="TIGR02532">
    <property type="entry name" value="IV_pilin_GFxxxE"/>
    <property type="match status" value="1"/>
</dbReference>
<dbReference type="AlphaFoldDB" id="A0A381V3B9"/>
<dbReference type="PANTHER" id="PTHR30093">
    <property type="entry name" value="GENERAL SECRETION PATHWAY PROTEIN G"/>
    <property type="match status" value="1"/>
</dbReference>
<dbReference type="InterPro" id="IPR027558">
    <property type="entry name" value="Pre_pil_HX9DG_C"/>
</dbReference>
<reference evidence="2" key="1">
    <citation type="submission" date="2018-05" db="EMBL/GenBank/DDBJ databases">
        <authorList>
            <person name="Lanie J.A."/>
            <person name="Ng W.-L."/>
            <person name="Kazmierczak K.M."/>
            <person name="Andrzejewski T.M."/>
            <person name="Davidsen T.M."/>
            <person name="Wayne K.J."/>
            <person name="Tettelin H."/>
            <person name="Glass J.I."/>
            <person name="Rusch D."/>
            <person name="Podicherti R."/>
            <person name="Tsui H.-C.T."/>
            <person name="Winkler M.E."/>
        </authorList>
    </citation>
    <scope>NUCLEOTIDE SEQUENCE</scope>
</reference>
<dbReference type="PRINTS" id="PR00813">
    <property type="entry name" value="BCTERIALGSPG"/>
</dbReference>
<proteinExistence type="predicted"/>
<protein>
    <recommendedName>
        <fullName evidence="3">Type II secretion system protein GspG C-terminal domain-containing protein</fullName>
    </recommendedName>
</protein>
<dbReference type="NCBIfam" id="TIGR04294">
    <property type="entry name" value="pre_pil_HX9DG"/>
    <property type="match status" value="1"/>
</dbReference>
<dbReference type="InterPro" id="IPR012902">
    <property type="entry name" value="N_methyl_site"/>
</dbReference>
<name>A0A381V3B9_9ZZZZ</name>
<evidence type="ECO:0000313" key="2">
    <source>
        <dbReference type="EMBL" id="SVA34147.1"/>
    </source>
</evidence>
<dbReference type="GO" id="GO:0015628">
    <property type="term" value="P:protein secretion by the type II secretion system"/>
    <property type="evidence" value="ECO:0007669"/>
    <property type="project" value="InterPro"/>
</dbReference>
<organism evidence="2">
    <name type="scientific">marine metagenome</name>
    <dbReference type="NCBI Taxonomy" id="408172"/>
    <lineage>
        <taxon>unclassified sequences</taxon>
        <taxon>metagenomes</taxon>
        <taxon>ecological metagenomes</taxon>
    </lineage>
</organism>
<dbReference type="InterPro" id="IPR000983">
    <property type="entry name" value="Bac_GSPG_pilin"/>
</dbReference>
<accession>A0A381V3B9</accession>
<dbReference type="Gene3D" id="3.30.700.10">
    <property type="entry name" value="Glycoprotein, Type 4 Pilin"/>
    <property type="match status" value="1"/>
</dbReference>